<gene>
    <name evidence="7" type="ORF">SAMN04489844_2840</name>
</gene>
<evidence type="ECO:0000313" key="7">
    <source>
        <dbReference type="EMBL" id="SEC71491.1"/>
    </source>
</evidence>
<dbReference type="InterPro" id="IPR014757">
    <property type="entry name" value="Tscrpt_reg_IclR_C"/>
</dbReference>
<dbReference type="InterPro" id="IPR036388">
    <property type="entry name" value="WH-like_DNA-bd_sf"/>
</dbReference>
<keyword evidence="2 7" id="KW-0238">DNA-binding</keyword>
<evidence type="ECO:0000256" key="3">
    <source>
        <dbReference type="ARBA" id="ARBA00023163"/>
    </source>
</evidence>
<protein>
    <submittedName>
        <fullName evidence="7">DNA-binding transcriptional regulator, IclR family</fullName>
    </submittedName>
</protein>
<dbReference type="Proteomes" id="UP000198742">
    <property type="component" value="Unassembled WGS sequence"/>
</dbReference>
<dbReference type="PANTHER" id="PTHR30136">
    <property type="entry name" value="HELIX-TURN-HELIX TRANSCRIPTIONAL REGULATOR, ICLR FAMILY"/>
    <property type="match status" value="1"/>
</dbReference>
<dbReference type="AlphaFoldDB" id="A0A1H4UTB1"/>
<dbReference type="InterPro" id="IPR029016">
    <property type="entry name" value="GAF-like_dom_sf"/>
</dbReference>
<dbReference type="GO" id="GO:0045892">
    <property type="term" value="P:negative regulation of DNA-templated transcription"/>
    <property type="evidence" value="ECO:0007669"/>
    <property type="project" value="TreeGrafter"/>
</dbReference>
<dbReference type="InterPro" id="IPR050707">
    <property type="entry name" value="HTH_MetabolicPath_Reg"/>
</dbReference>
<evidence type="ECO:0000313" key="8">
    <source>
        <dbReference type="Proteomes" id="UP000198742"/>
    </source>
</evidence>
<evidence type="ECO:0000256" key="2">
    <source>
        <dbReference type="ARBA" id="ARBA00023125"/>
    </source>
</evidence>
<proteinExistence type="predicted"/>
<evidence type="ECO:0000259" key="5">
    <source>
        <dbReference type="PROSITE" id="PS51077"/>
    </source>
</evidence>
<dbReference type="Pfam" id="PF09339">
    <property type="entry name" value="HTH_IclR"/>
    <property type="match status" value="1"/>
</dbReference>
<name>A0A1H4UTB1_9ACTN</name>
<dbReference type="GO" id="GO:0003700">
    <property type="term" value="F:DNA-binding transcription factor activity"/>
    <property type="evidence" value="ECO:0007669"/>
    <property type="project" value="TreeGrafter"/>
</dbReference>
<dbReference type="SMART" id="SM00346">
    <property type="entry name" value="HTH_ICLR"/>
    <property type="match status" value="1"/>
</dbReference>
<dbReference type="PROSITE" id="PS51077">
    <property type="entry name" value="HTH_ICLR"/>
    <property type="match status" value="1"/>
</dbReference>
<dbReference type="SUPFAM" id="SSF55781">
    <property type="entry name" value="GAF domain-like"/>
    <property type="match status" value="1"/>
</dbReference>
<dbReference type="SUPFAM" id="SSF46785">
    <property type="entry name" value="Winged helix' DNA-binding domain"/>
    <property type="match status" value="1"/>
</dbReference>
<organism evidence="7 8">
    <name type="scientific">Nocardioides exalbidus</name>
    <dbReference type="NCBI Taxonomy" id="402596"/>
    <lineage>
        <taxon>Bacteria</taxon>
        <taxon>Bacillati</taxon>
        <taxon>Actinomycetota</taxon>
        <taxon>Actinomycetes</taxon>
        <taxon>Propionibacteriales</taxon>
        <taxon>Nocardioidaceae</taxon>
        <taxon>Nocardioides</taxon>
    </lineage>
</organism>
<dbReference type="InterPro" id="IPR005471">
    <property type="entry name" value="Tscrpt_reg_IclR_N"/>
</dbReference>
<evidence type="ECO:0000256" key="4">
    <source>
        <dbReference type="SAM" id="MobiDB-lite"/>
    </source>
</evidence>
<dbReference type="Gene3D" id="3.30.450.40">
    <property type="match status" value="1"/>
</dbReference>
<dbReference type="RefSeq" id="WP_090969681.1">
    <property type="nucleotide sequence ID" value="NZ_FNRT01000002.1"/>
</dbReference>
<feature type="domain" description="IclR-ED" evidence="6">
    <location>
        <begin position="76"/>
        <end position="260"/>
    </location>
</feature>
<keyword evidence="3" id="KW-0804">Transcription</keyword>
<dbReference type="Gene3D" id="1.10.10.10">
    <property type="entry name" value="Winged helix-like DNA-binding domain superfamily/Winged helix DNA-binding domain"/>
    <property type="match status" value="1"/>
</dbReference>
<dbReference type="PROSITE" id="PS51078">
    <property type="entry name" value="ICLR_ED"/>
    <property type="match status" value="1"/>
</dbReference>
<dbReference type="Pfam" id="PF01614">
    <property type="entry name" value="IclR_C"/>
    <property type="match status" value="1"/>
</dbReference>
<accession>A0A1H4UTB1</accession>
<feature type="region of interest" description="Disordered" evidence="4">
    <location>
        <begin position="254"/>
        <end position="289"/>
    </location>
</feature>
<dbReference type="STRING" id="402596.SAMN04489844_2840"/>
<evidence type="ECO:0000259" key="6">
    <source>
        <dbReference type="PROSITE" id="PS51078"/>
    </source>
</evidence>
<evidence type="ECO:0000256" key="1">
    <source>
        <dbReference type="ARBA" id="ARBA00023015"/>
    </source>
</evidence>
<keyword evidence="1" id="KW-0805">Transcription regulation</keyword>
<dbReference type="InterPro" id="IPR036390">
    <property type="entry name" value="WH_DNA-bd_sf"/>
</dbReference>
<sequence>MSGQGRPGANRVQSVERAVALLRAVAAATGPDGTAAALAEAVGLNRTTTWRILATLEHQRLVSRDDASGIYSLGFGLIDLAGQAGGAALARSAQAVLQGLAATVGETAALAVVRDGTLTYVAEATGGAVVAAGWRDRAVSMHATSTGKVLLAFSEPDQLRTLLQVPRGDRLTRHTDATITSLAALEEELALTRGRGYAVCRGEFETTAWGVSAPVLDVSGRPVAVVSLWGPGERLTESRFEPLGRLAVAAADEIAGRRHELQGSRTPDSPPHRRPDPRPTRQKEAPTGD</sequence>
<reference evidence="8" key="1">
    <citation type="submission" date="2016-10" db="EMBL/GenBank/DDBJ databases">
        <authorList>
            <person name="Varghese N."/>
            <person name="Submissions S."/>
        </authorList>
    </citation>
    <scope>NUCLEOTIDE SEQUENCE [LARGE SCALE GENOMIC DNA]</scope>
    <source>
        <strain evidence="8">DSM 22017</strain>
    </source>
</reference>
<dbReference type="EMBL" id="FNRT01000002">
    <property type="protein sequence ID" value="SEC71491.1"/>
    <property type="molecule type" value="Genomic_DNA"/>
</dbReference>
<dbReference type="OrthoDB" id="8479143at2"/>
<dbReference type="GO" id="GO:0003677">
    <property type="term" value="F:DNA binding"/>
    <property type="evidence" value="ECO:0007669"/>
    <property type="project" value="UniProtKB-KW"/>
</dbReference>
<dbReference type="PANTHER" id="PTHR30136:SF24">
    <property type="entry name" value="HTH-TYPE TRANSCRIPTIONAL REPRESSOR ALLR"/>
    <property type="match status" value="1"/>
</dbReference>
<keyword evidence="8" id="KW-1185">Reference proteome</keyword>
<feature type="compositionally biased region" description="Basic and acidic residues" evidence="4">
    <location>
        <begin position="270"/>
        <end position="289"/>
    </location>
</feature>
<feature type="domain" description="HTH iclR-type" evidence="5">
    <location>
        <begin position="12"/>
        <end position="75"/>
    </location>
</feature>